<sequence>MQFDRQTLSIAMRFLMAKTPEQRAAVDLDPHYTQLRFHSFIPYHMMMMLILSIIQSYIQFEPHPMYLCRNVSSPHFHFHFVIDSIVNPPAVDWLGLPVQFWALSLHFYLTVSSTSTRNRASFLSLLRCTMLERRKQLYCSLKVIVLLVTSISFAHQRRRFRSIRGHDIGERFRGHVCSDVLQGGNVWFCPFIPRARSCFSGFINLLKKEDSVVSTYRDHVHALSKGVPARAMMSELFGKKTACYCGQGGSMNMFSTEYNVLGGLAFIGEGIPCCHSSMEIACHICGGEQSVGNWDVPSAFNFRSRNLEEGSIFWDARFRGHSLADPDKLRDPAEKAHYAIRDPITGLKKYLTENKLASEADLKAIKKKIDEVVEEAVEFVDESPAPSRSQLLENVFADPRGFGLIGPDGSYRCEDPKFTEGTAQVCYFTRVVKVADVAGILRTKSPNLFRQLGLMHIFVVPRASRVIGMITRKDLIFEITVAWQKYLYKEHIPLMNSPVELQSHG</sequence>
<evidence type="ECO:0000259" key="5">
    <source>
        <dbReference type="Pfam" id="PF00676"/>
    </source>
</evidence>
<keyword evidence="4" id="KW-1133">Transmembrane helix</keyword>
<evidence type="ECO:0000256" key="2">
    <source>
        <dbReference type="ARBA" id="ARBA00023002"/>
    </source>
</evidence>
<protein>
    <recommendedName>
        <fullName evidence="5">Dehydrogenase E1 component domain-containing protein</fullName>
    </recommendedName>
</protein>
<dbReference type="Pfam" id="PF00676">
    <property type="entry name" value="E1_dh"/>
    <property type="match status" value="2"/>
</dbReference>
<dbReference type="InterPro" id="IPR001017">
    <property type="entry name" value="DH_E1"/>
</dbReference>
<feature type="domain" description="Dehydrogenase E1 component" evidence="5">
    <location>
        <begin position="201"/>
        <end position="274"/>
    </location>
</feature>
<evidence type="ECO:0000256" key="3">
    <source>
        <dbReference type="ARBA" id="ARBA00023052"/>
    </source>
</evidence>
<dbReference type="GO" id="GO:0004739">
    <property type="term" value="F:pyruvate dehydrogenase (acetyl-transferring) activity"/>
    <property type="evidence" value="ECO:0007669"/>
    <property type="project" value="TreeGrafter"/>
</dbReference>
<evidence type="ECO:0000256" key="4">
    <source>
        <dbReference type="SAM" id="Phobius"/>
    </source>
</evidence>
<reference evidence="6" key="1">
    <citation type="submission" date="2023-04" db="EMBL/GenBank/DDBJ databases">
        <authorList>
            <person name="Vijverberg K."/>
            <person name="Xiong W."/>
            <person name="Schranz E."/>
        </authorList>
    </citation>
    <scope>NUCLEOTIDE SEQUENCE</scope>
</reference>
<accession>A0AA35VKX8</accession>
<evidence type="ECO:0000313" key="7">
    <source>
        <dbReference type="Proteomes" id="UP001177003"/>
    </source>
</evidence>
<dbReference type="Gene3D" id="3.40.50.970">
    <property type="match status" value="2"/>
</dbReference>
<feature type="transmembrane region" description="Helical" evidence="4">
    <location>
        <begin position="98"/>
        <end position="116"/>
    </location>
</feature>
<feature type="domain" description="Dehydrogenase E1 component" evidence="5">
    <location>
        <begin position="317"/>
        <end position="386"/>
    </location>
</feature>
<feature type="transmembrane region" description="Helical" evidence="4">
    <location>
        <begin position="40"/>
        <end position="58"/>
    </location>
</feature>
<evidence type="ECO:0000313" key="6">
    <source>
        <dbReference type="EMBL" id="CAI9270833.1"/>
    </source>
</evidence>
<dbReference type="InterPro" id="IPR029061">
    <property type="entry name" value="THDP-binding"/>
</dbReference>
<dbReference type="Proteomes" id="UP001177003">
    <property type="component" value="Chromosome 2"/>
</dbReference>
<comment type="cofactor">
    <cofactor evidence="1">
        <name>thiamine diphosphate</name>
        <dbReference type="ChEBI" id="CHEBI:58937"/>
    </cofactor>
</comment>
<keyword evidence="4" id="KW-0472">Membrane</keyword>
<name>A0AA35VKX8_LACSI</name>
<organism evidence="6 7">
    <name type="scientific">Lactuca saligna</name>
    <name type="common">Willowleaf lettuce</name>
    <dbReference type="NCBI Taxonomy" id="75948"/>
    <lineage>
        <taxon>Eukaryota</taxon>
        <taxon>Viridiplantae</taxon>
        <taxon>Streptophyta</taxon>
        <taxon>Embryophyta</taxon>
        <taxon>Tracheophyta</taxon>
        <taxon>Spermatophyta</taxon>
        <taxon>Magnoliopsida</taxon>
        <taxon>eudicotyledons</taxon>
        <taxon>Gunneridae</taxon>
        <taxon>Pentapetalae</taxon>
        <taxon>asterids</taxon>
        <taxon>campanulids</taxon>
        <taxon>Asterales</taxon>
        <taxon>Asteraceae</taxon>
        <taxon>Cichorioideae</taxon>
        <taxon>Cichorieae</taxon>
        <taxon>Lactucinae</taxon>
        <taxon>Lactuca</taxon>
    </lineage>
</organism>
<gene>
    <name evidence="6" type="ORF">LSALG_LOCUS11126</name>
</gene>
<keyword evidence="3" id="KW-0786">Thiamine pyrophosphate</keyword>
<proteinExistence type="predicted"/>
<dbReference type="InterPro" id="IPR050642">
    <property type="entry name" value="PDH_E1_Alpha_Subunit"/>
</dbReference>
<keyword evidence="7" id="KW-1185">Reference proteome</keyword>
<dbReference type="EMBL" id="OX465078">
    <property type="protein sequence ID" value="CAI9270833.1"/>
    <property type="molecule type" value="Genomic_DNA"/>
</dbReference>
<keyword evidence="2" id="KW-0560">Oxidoreductase</keyword>
<dbReference type="AlphaFoldDB" id="A0AA35VKX8"/>
<dbReference type="PANTHER" id="PTHR11516">
    <property type="entry name" value="PYRUVATE DEHYDROGENASE E1 COMPONENT, ALPHA SUBUNIT BACTERIAL AND ORGANELLAR"/>
    <property type="match status" value="1"/>
</dbReference>
<evidence type="ECO:0000256" key="1">
    <source>
        <dbReference type="ARBA" id="ARBA00001964"/>
    </source>
</evidence>
<dbReference type="GO" id="GO:0006086">
    <property type="term" value="P:pyruvate decarboxylation to acetyl-CoA"/>
    <property type="evidence" value="ECO:0007669"/>
    <property type="project" value="TreeGrafter"/>
</dbReference>
<keyword evidence="4" id="KW-0812">Transmembrane</keyword>
<dbReference type="PANTHER" id="PTHR11516:SF60">
    <property type="entry name" value="PYRUVATE DEHYDROGENASE E1 COMPONENT SUBUNIT ALPHA"/>
    <property type="match status" value="1"/>
</dbReference>
<dbReference type="SUPFAM" id="SSF52518">
    <property type="entry name" value="Thiamin diphosphate-binding fold (THDP-binding)"/>
    <property type="match status" value="2"/>
</dbReference>
<feature type="transmembrane region" description="Helical" evidence="4">
    <location>
        <begin position="137"/>
        <end position="154"/>
    </location>
</feature>